<dbReference type="Proteomes" id="UP000255505">
    <property type="component" value="Plasmid III"/>
</dbReference>
<proteinExistence type="predicted"/>
<protein>
    <submittedName>
        <fullName evidence="1">Uncharacterized protein</fullName>
    </submittedName>
</protein>
<dbReference type="EMBL" id="LT991978">
    <property type="protein sequence ID" value="SPK77034.1"/>
    <property type="molecule type" value="Genomic_DNA"/>
</dbReference>
<accession>A0A375IR00</accession>
<name>A0A375IR00_9BURK</name>
<reference evidence="1 2" key="1">
    <citation type="submission" date="2018-01" db="EMBL/GenBank/DDBJ databases">
        <authorList>
            <person name="Gaut B.S."/>
            <person name="Morton B.R."/>
            <person name="Clegg M.T."/>
            <person name="Duvall M.R."/>
        </authorList>
    </citation>
    <scope>NUCLEOTIDE SEQUENCE [LARGE SCALE GENOMIC DNA]</scope>
    <source>
        <strain evidence="1">Cupriavidus taiwanensis LMG 19425</strain>
        <plasmid evidence="2">Plasmid iii</plasmid>
    </source>
</reference>
<keyword evidence="1" id="KW-0614">Plasmid</keyword>
<dbReference type="AlphaFoldDB" id="A0A375IR00"/>
<evidence type="ECO:0000313" key="1">
    <source>
        <dbReference type="EMBL" id="SPK77034.1"/>
    </source>
</evidence>
<gene>
    <name evidence="1" type="ORF">CT19425_P20006</name>
</gene>
<evidence type="ECO:0000313" key="2">
    <source>
        <dbReference type="Proteomes" id="UP000255505"/>
    </source>
</evidence>
<geneLocation type="plasmid" evidence="1">
    <name>III</name>
</geneLocation>
<sequence length="53" mass="5922">MALGRCNLYLRRPIVSKNRFPSEVKRACQPPDFDLSRQTNWCSTSASMSAGSS</sequence>
<organism evidence="1 2">
    <name type="scientific">Cupriavidus taiwanensis</name>
    <dbReference type="NCBI Taxonomy" id="164546"/>
    <lineage>
        <taxon>Bacteria</taxon>
        <taxon>Pseudomonadati</taxon>
        <taxon>Pseudomonadota</taxon>
        <taxon>Betaproteobacteria</taxon>
        <taxon>Burkholderiales</taxon>
        <taxon>Burkholderiaceae</taxon>
        <taxon>Cupriavidus</taxon>
    </lineage>
</organism>